<dbReference type="EMBL" id="KZ772684">
    <property type="protein sequence ID" value="PTQ46109.1"/>
    <property type="molecule type" value="Genomic_DNA"/>
</dbReference>
<dbReference type="Gramene" id="Mp8g02740.1">
    <property type="protein sequence ID" value="Mp8g02740.1.cds1"/>
    <property type="gene ID" value="Mp8g02740"/>
</dbReference>
<keyword evidence="2" id="KW-1185">Reference proteome</keyword>
<name>A0A2R6XJ49_MARPO</name>
<reference evidence="2" key="1">
    <citation type="journal article" date="2017" name="Cell">
        <title>Insights into land plant evolution garnered from the Marchantia polymorpha genome.</title>
        <authorList>
            <person name="Bowman J.L."/>
            <person name="Kohchi T."/>
            <person name="Yamato K.T."/>
            <person name="Jenkins J."/>
            <person name="Shu S."/>
            <person name="Ishizaki K."/>
            <person name="Yamaoka S."/>
            <person name="Nishihama R."/>
            <person name="Nakamura Y."/>
            <person name="Berger F."/>
            <person name="Adam C."/>
            <person name="Aki S.S."/>
            <person name="Althoff F."/>
            <person name="Araki T."/>
            <person name="Arteaga-Vazquez M.A."/>
            <person name="Balasubrmanian S."/>
            <person name="Barry K."/>
            <person name="Bauer D."/>
            <person name="Boehm C.R."/>
            <person name="Briginshaw L."/>
            <person name="Caballero-Perez J."/>
            <person name="Catarino B."/>
            <person name="Chen F."/>
            <person name="Chiyoda S."/>
            <person name="Chovatia M."/>
            <person name="Davies K.M."/>
            <person name="Delmans M."/>
            <person name="Demura T."/>
            <person name="Dierschke T."/>
            <person name="Dolan L."/>
            <person name="Dorantes-Acosta A.E."/>
            <person name="Eklund D.M."/>
            <person name="Florent S.N."/>
            <person name="Flores-Sandoval E."/>
            <person name="Fujiyama A."/>
            <person name="Fukuzawa H."/>
            <person name="Galik B."/>
            <person name="Grimanelli D."/>
            <person name="Grimwood J."/>
            <person name="Grossniklaus U."/>
            <person name="Hamada T."/>
            <person name="Haseloff J."/>
            <person name="Hetherington A.J."/>
            <person name="Higo A."/>
            <person name="Hirakawa Y."/>
            <person name="Hundley H.N."/>
            <person name="Ikeda Y."/>
            <person name="Inoue K."/>
            <person name="Inoue S.I."/>
            <person name="Ishida S."/>
            <person name="Jia Q."/>
            <person name="Kakita M."/>
            <person name="Kanazawa T."/>
            <person name="Kawai Y."/>
            <person name="Kawashima T."/>
            <person name="Kennedy M."/>
            <person name="Kinose K."/>
            <person name="Kinoshita T."/>
            <person name="Kohara Y."/>
            <person name="Koide E."/>
            <person name="Komatsu K."/>
            <person name="Kopischke S."/>
            <person name="Kubo M."/>
            <person name="Kyozuka J."/>
            <person name="Lagercrantz U."/>
            <person name="Lin S.S."/>
            <person name="Lindquist E."/>
            <person name="Lipzen A.M."/>
            <person name="Lu C.W."/>
            <person name="De Luna E."/>
            <person name="Martienssen R.A."/>
            <person name="Minamino N."/>
            <person name="Mizutani M."/>
            <person name="Mizutani M."/>
            <person name="Mochizuki N."/>
            <person name="Monte I."/>
            <person name="Mosher R."/>
            <person name="Nagasaki H."/>
            <person name="Nakagami H."/>
            <person name="Naramoto S."/>
            <person name="Nishitani K."/>
            <person name="Ohtani M."/>
            <person name="Okamoto T."/>
            <person name="Okumura M."/>
            <person name="Phillips J."/>
            <person name="Pollak B."/>
            <person name="Reinders A."/>
            <person name="Rovekamp M."/>
            <person name="Sano R."/>
            <person name="Sawa S."/>
            <person name="Schmid M.W."/>
            <person name="Shirakawa M."/>
            <person name="Solano R."/>
            <person name="Spunde A."/>
            <person name="Suetsugu N."/>
            <person name="Sugano S."/>
            <person name="Sugiyama A."/>
            <person name="Sun R."/>
            <person name="Suzuki Y."/>
            <person name="Takenaka M."/>
            <person name="Takezawa D."/>
            <person name="Tomogane H."/>
            <person name="Tsuzuki M."/>
            <person name="Ueda T."/>
            <person name="Umeda M."/>
            <person name="Ward J.M."/>
            <person name="Watanabe Y."/>
            <person name="Yazaki K."/>
            <person name="Yokoyama R."/>
            <person name="Yoshitake Y."/>
            <person name="Yotsui I."/>
            <person name="Zachgo S."/>
            <person name="Schmutz J."/>
        </authorList>
    </citation>
    <scope>NUCLEOTIDE SEQUENCE [LARGE SCALE GENOMIC DNA]</scope>
    <source>
        <strain evidence="2">Tak-1</strain>
    </source>
</reference>
<sequence>MRWGVCILVGTTRAGRWANRSFEVGGFISPSAKADSSFRDMTFGCNGASSAFGAGAELSLQPAAENESLYSLTCSPSVTSSICSTFTSSSSLLPTNCAYPPPALARYSTRSCHTSSPIPRENTLKSTPAHSLLIKFILQNLFLVRA</sequence>
<accession>A0A2R6XJ49</accession>
<gene>
    <name evidence="1" type="ORF">MARPO_0012s0066</name>
</gene>
<evidence type="ECO:0000313" key="1">
    <source>
        <dbReference type="EMBL" id="PTQ46109.1"/>
    </source>
</evidence>
<protein>
    <submittedName>
        <fullName evidence="1">Uncharacterized protein</fullName>
    </submittedName>
</protein>
<dbReference type="Proteomes" id="UP000244005">
    <property type="component" value="Unassembled WGS sequence"/>
</dbReference>
<dbReference type="AlphaFoldDB" id="A0A2R6XJ49"/>
<organism evidence="1 2">
    <name type="scientific">Marchantia polymorpha</name>
    <name type="common">Common liverwort</name>
    <name type="synonym">Marchantia aquatica</name>
    <dbReference type="NCBI Taxonomy" id="3197"/>
    <lineage>
        <taxon>Eukaryota</taxon>
        <taxon>Viridiplantae</taxon>
        <taxon>Streptophyta</taxon>
        <taxon>Embryophyta</taxon>
        <taxon>Marchantiophyta</taxon>
        <taxon>Marchantiopsida</taxon>
        <taxon>Marchantiidae</taxon>
        <taxon>Marchantiales</taxon>
        <taxon>Marchantiaceae</taxon>
        <taxon>Marchantia</taxon>
    </lineage>
</organism>
<proteinExistence type="predicted"/>
<evidence type="ECO:0000313" key="2">
    <source>
        <dbReference type="Proteomes" id="UP000244005"/>
    </source>
</evidence>